<name>A0A498CLL1_9FIRM</name>
<accession>A0A498CLL1</accession>
<dbReference type="PROSITE" id="PS50106">
    <property type="entry name" value="PDZ"/>
    <property type="match status" value="1"/>
</dbReference>
<reference evidence="2 3" key="1">
    <citation type="submission" date="2018-10" db="EMBL/GenBank/DDBJ databases">
        <title>Anaerotruncus faecis sp. nov., isolated from human feces.</title>
        <authorList>
            <person name="Wang Y.-J."/>
        </authorList>
    </citation>
    <scope>NUCLEOTIDE SEQUENCE [LARGE SCALE GENOMIC DNA]</scope>
    <source>
        <strain evidence="2 3">22A2-44</strain>
    </source>
</reference>
<evidence type="ECO:0000313" key="2">
    <source>
        <dbReference type="EMBL" id="RLL10871.1"/>
    </source>
</evidence>
<dbReference type="InterPro" id="IPR045375">
    <property type="entry name" value="Put_radical_SAM-like_N"/>
</dbReference>
<dbReference type="InterPro" id="IPR036034">
    <property type="entry name" value="PDZ_sf"/>
</dbReference>
<dbReference type="RefSeq" id="WP_121586927.1">
    <property type="nucleotide sequence ID" value="NZ_RCHT01000012.1"/>
</dbReference>
<comment type="caution">
    <text evidence="2">The sequence shown here is derived from an EMBL/GenBank/DDBJ whole genome shotgun (WGS) entry which is preliminary data.</text>
</comment>
<dbReference type="InterPro" id="IPR058240">
    <property type="entry name" value="rSAM_sf"/>
</dbReference>
<dbReference type="SUPFAM" id="SSF50156">
    <property type="entry name" value="PDZ domain-like"/>
    <property type="match status" value="1"/>
</dbReference>
<proteinExistence type="predicted"/>
<dbReference type="InterPro" id="IPR001478">
    <property type="entry name" value="PDZ"/>
</dbReference>
<feature type="domain" description="PDZ" evidence="1">
    <location>
        <begin position="1"/>
        <end position="36"/>
    </location>
</feature>
<keyword evidence="3" id="KW-1185">Reference proteome</keyword>
<dbReference type="Pfam" id="PF04459">
    <property type="entry name" value="DUF512"/>
    <property type="match status" value="1"/>
</dbReference>
<dbReference type="InterPro" id="IPR041489">
    <property type="entry name" value="PDZ_6"/>
</dbReference>
<dbReference type="Gene3D" id="2.30.42.10">
    <property type="match status" value="1"/>
</dbReference>
<evidence type="ECO:0000313" key="3">
    <source>
        <dbReference type="Proteomes" id="UP000276301"/>
    </source>
</evidence>
<dbReference type="AlphaFoldDB" id="A0A498CLL1"/>
<dbReference type="Pfam" id="PF19238">
    <property type="entry name" value="Radical_SAM_2"/>
    <property type="match status" value="1"/>
</dbReference>
<dbReference type="EMBL" id="RCHT01000012">
    <property type="protein sequence ID" value="RLL10871.1"/>
    <property type="molecule type" value="Genomic_DNA"/>
</dbReference>
<dbReference type="InterPro" id="IPR013785">
    <property type="entry name" value="Aldolase_TIM"/>
</dbReference>
<dbReference type="Pfam" id="PF17820">
    <property type="entry name" value="PDZ_6"/>
    <property type="match status" value="1"/>
</dbReference>
<sequence>MPVLIQTVAPGSHAARAGVRPGDTLLTIGGRPINDVLDYRFYMTDRQLELSLLRGGAPYSVRIKKAEYDDIGLDFETYLMDKQHSCKNKCVFCFIDQMPPGMRESLYFKDDDSRLSFLFGNYITLTNLTDADIDRIIEMHISPVNVSVHTTDPALRVAMMKNPNAAGSLRYIERLAKAGIRINTQLVLCPGWNDGEALAKTLADLGKLYPGVQSVACVPVGLTKYREGLAELRSFTAAEAGDTIDRVEAFQQRMLEEHGERVAYPSDEFFLLAGRPIPEAGYYGEFAQLENGVGLLSLLEDEFSGAFSDDDGEGVAEGAFTVATGKAACPLISSLARRVMDRYPGIDIRVRAIENRFFGEKITVAGLVTGVDLAEQLGGEALGDRVLLPSAMLRHERDKFLDDMTLEALEEALGVPVLPVDNDGYELYAAMTGRAGVSVAKEE</sequence>
<protein>
    <submittedName>
        <fullName evidence="2">DUF512 domain-containing protein</fullName>
    </submittedName>
</protein>
<organism evidence="2 3">
    <name type="scientific">Anaerotruncus massiliensis</name>
    <name type="common">ex Liu et al. 2021</name>
    <dbReference type="NCBI Taxonomy" id="2321404"/>
    <lineage>
        <taxon>Bacteria</taxon>
        <taxon>Bacillati</taxon>
        <taxon>Bacillota</taxon>
        <taxon>Clostridia</taxon>
        <taxon>Eubacteriales</taxon>
        <taxon>Oscillospiraceae</taxon>
        <taxon>Anaerotruncus</taxon>
    </lineage>
</organism>
<dbReference type="Proteomes" id="UP000276301">
    <property type="component" value="Unassembled WGS sequence"/>
</dbReference>
<evidence type="ECO:0000259" key="1">
    <source>
        <dbReference type="PROSITE" id="PS50106"/>
    </source>
</evidence>
<gene>
    <name evidence="2" type="ORF">D4A47_08230</name>
</gene>
<dbReference type="Gene3D" id="3.20.20.70">
    <property type="entry name" value="Aldolase class I"/>
    <property type="match status" value="1"/>
</dbReference>
<dbReference type="SUPFAM" id="SSF102114">
    <property type="entry name" value="Radical SAM enzymes"/>
    <property type="match status" value="1"/>
</dbReference>
<dbReference type="InterPro" id="IPR007549">
    <property type="entry name" value="DUF512"/>
</dbReference>